<dbReference type="GeneID" id="56027538"/>
<organism evidence="3 4">
    <name type="scientific">Halorarum halophilum</name>
    <dbReference type="NCBI Taxonomy" id="2743090"/>
    <lineage>
        <taxon>Archaea</taxon>
        <taxon>Methanobacteriati</taxon>
        <taxon>Methanobacteriota</taxon>
        <taxon>Stenosarchaea group</taxon>
        <taxon>Halobacteria</taxon>
        <taxon>Halobacteriales</taxon>
        <taxon>Haloferacaceae</taxon>
        <taxon>Halorarum</taxon>
    </lineage>
</organism>
<dbReference type="AlphaFoldDB" id="A0A7D5K006"/>
<dbReference type="Pfam" id="PF03807">
    <property type="entry name" value="F420_oxidored"/>
    <property type="match status" value="1"/>
</dbReference>
<reference evidence="3 4" key="1">
    <citation type="submission" date="2020-07" db="EMBL/GenBank/DDBJ databases">
        <title>Gai3-2, isolated from salt lake.</title>
        <authorList>
            <person name="Cui H."/>
            <person name="Shi X."/>
        </authorList>
    </citation>
    <scope>NUCLEOTIDE SEQUENCE [LARGE SCALE GENOMIC DNA]</scope>
    <source>
        <strain evidence="3 4">Gai3-2</strain>
    </source>
</reference>
<dbReference type="RefSeq" id="WP_179167936.1">
    <property type="nucleotide sequence ID" value="NZ_CP058529.1"/>
</dbReference>
<dbReference type="InterPro" id="IPR051267">
    <property type="entry name" value="STEAP_metalloreductase"/>
</dbReference>
<sequence length="221" mass="22978">MSTDRIGVLGSGDVGRALGSGFARHGWDVAVGSRDPGKLHDWRDDVGGSVADDGSVSVGSFADAAAHGDVAVLAVRGAAALDALDLAGHDNFAGTLLLDTTNPLDFSGGMPPHLLFGGTDSLGERIQSALPDAHVVKCFNTVSNAQMVDPEFEEGTPPMFICGDDADAKGRTEDILVELGWPGTMDVGDIESARHLEALVPLWVRVGSVMDTSEHAFKAVQ</sequence>
<dbReference type="Gene3D" id="3.40.50.720">
    <property type="entry name" value="NAD(P)-binding Rossmann-like Domain"/>
    <property type="match status" value="1"/>
</dbReference>
<dbReference type="GO" id="GO:0016491">
    <property type="term" value="F:oxidoreductase activity"/>
    <property type="evidence" value="ECO:0007669"/>
    <property type="project" value="UniProtKB-KW"/>
</dbReference>
<dbReference type="OrthoDB" id="8635at2157"/>
<evidence type="ECO:0000313" key="4">
    <source>
        <dbReference type="Proteomes" id="UP000509750"/>
    </source>
</evidence>
<feature type="domain" description="Pyrroline-5-carboxylate reductase catalytic N-terminal" evidence="2">
    <location>
        <begin position="5"/>
        <end position="103"/>
    </location>
</feature>
<keyword evidence="4" id="KW-1185">Reference proteome</keyword>
<name>A0A7D5K006_9EURY</name>
<dbReference type="InterPro" id="IPR036291">
    <property type="entry name" value="NAD(P)-bd_dom_sf"/>
</dbReference>
<evidence type="ECO:0000313" key="3">
    <source>
        <dbReference type="EMBL" id="QLG26361.1"/>
    </source>
</evidence>
<evidence type="ECO:0000256" key="1">
    <source>
        <dbReference type="ARBA" id="ARBA00023002"/>
    </source>
</evidence>
<keyword evidence="1" id="KW-0560">Oxidoreductase</keyword>
<dbReference type="InterPro" id="IPR028939">
    <property type="entry name" value="P5C_Rdtase_cat_N"/>
</dbReference>
<dbReference type="PANTHER" id="PTHR14239">
    <property type="entry name" value="DUDULIN-RELATED"/>
    <property type="match status" value="1"/>
</dbReference>
<dbReference type="SUPFAM" id="SSF51735">
    <property type="entry name" value="NAD(P)-binding Rossmann-fold domains"/>
    <property type="match status" value="1"/>
</dbReference>
<protein>
    <submittedName>
        <fullName evidence="3">NAD(P)-binding domain-containing protein</fullName>
    </submittedName>
</protein>
<proteinExistence type="predicted"/>
<accession>A0A7D5K006</accession>
<gene>
    <name evidence="3" type="ORF">HUG10_01855</name>
</gene>
<dbReference type="EMBL" id="CP058529">
    <property type="protein sequence ID" value="QLG26361.1"/>
    <property type="molecule type" value="Genomic_DNA"/>
</dbReference>
<dbReference type="Proteomes" id="UP000509750">
    <property type="component" value="Chromosome"/>
</dbReference>
<evidence type="ECO:0000259" key="2">
    <source>
        <dbReference type="Pfam" id="PF03807"/>
    </source>
</evidence>
<dbReference type="KEGG" id="halg:HUG10_01855"/>